<dbReference type="CDD" id="cd00553">
    <property type="entry name" value="NAD_synthase"/>
    <property type="match status" value="1"/>
</dbReference>
<dbReference type="HAMAP" id="MF_02090">
    <property type="entry name" value="NadE_glutamine_dep"/>
    <property type="match status" value="1"/>
</dbReference>
<dbReference type="Pfam" id="PF02540">
    <property type="entry name" value="NAD_synthase"/>
    <property type="match status" value="1"/>
</dbReference>
<dbReference type="InterPro" id="IPR022310">
    <property type="entry name" value="NAD/GMP_synthase"/>
</dbReference>
<feature type="binding site" evidence="7">
    <location>
        <position position="201"/>
    </location>
    <ligand>
        <name>L-glutamine</name>
        <dbReference type="ChEBI" id="CHEBI:58359"/>
    </ligand>
</feature>
<dbReference type="GO" id="GO:0008795">
    <property type="term" value="F:NAD+ synthase activity"/>
    <property type="evidence" value="ECO:0007669"/>
    <property type="project" value="UniProtKB-UniRule"/>
</dbReference>
<evidence type="ECO:0000313" key="11">
    <source>
        <dbReference type="EMBL" id="KYJ86994.1"/>
    </source>
</evidence>
<dbReference type="AlphaFoldDB" id="A0A151CHS8"/>
<dbReference type="Gene3D" id="3.40.50.620">
    <property type="entry name" value="HUPs"/>
    <property type="match status" value="1"/>
</dbReference>
<evidence type="ECO:0000256" key="7">
    <source>
        <dbReference type="HAMAP-Rule" id="MF_02090"/>
    </source>
</evidence>
<feature type="active site" description="Nucleophile; for glutaminase activity" evidence="7">
    <location>
        <position position="168"/>
    </location>
</feature>
<feature type="binding site" evidence="7">
    <location>
        <position position="465"/>
    </location>
    <ligand>
        <name>deamido-NAD(+)</name>
        <dbReference type="ChEBI" id="CHEBI:58437"/>
        <note>ligand shared between two neighboring subunits</note>
    </ligand>
</feature>
<dbReference type="InterPro" id="IPR014729">
    <property type="entry name" value="Rossmann-like_a/b/a_fold"/>
</dbReference>
<dbReference type="NCBIfam" id="TIGR00552">
    <property type="entry name" value="nadE"/>
    <property type="match status" value="1"/>
</dbReference>
<feature type="binding site" evidence="7">
    <location>
        <position position="195"/>
    </location>
    <ligand>
        <name>L-glutamine</name>
        <dbReference type="ChEBI" id="CHEBI:58359"/>
    </ligand>
</feature>
<feature type="binding site" evidence="7">
    <location>
        <position position="460"/>
    </location>
    <ligand>
        <name>ATP</name>
        <dbReference type="ChEBI" id="CHEBI:30616"/>
    </ligand>
</feature>
<reference evidence="11 12" key="1">
    <citation type="submission" date="2015-11" db="EMBL/GenBank/DDBJ databases">
        <title>Draft genome of Sulfurovum riftiae 1812E, a member of the Epsilonproteobacteria isolated from the tube of the deep-sea hydrothermal vent tubewom Riftia pachyptila.</title>
        <authorList>
            <person name="Vetriani C."/>
            <person name="Giovannelli D."/>
        </authorList>
    </citation>
    <scope>NUCLEOTIDE SEQUENCE [LARGE SCALE GENOMIC DNA]</scope>
    <source>
        <strain evidence="11 12">1812E</strain>
    </source>
</reference>
<keyword evidence="4 7" id="KW-0547">Nucleotide-binding</keyword>
<comment type="function">
    <text evidence="7">Catalyzes the ATP-dependent amidation of deamido-NAD to form NAD. Uses L-glutamine as a nitrogen source.</text>
</comment>
<evidence type="ECO:0000256" key="9">
    <source>
        <dbReference type="RuleBase" id="RU003811"/>
    </source>
</evidence>
<dbReference type="PANTHER" id="PTHR23090">
    <property type="entry name" value="NH 3 /GLUTAMINE-DEPENDENT NAD + SYNTHETASE"/>
    <property type="match status" value="1"/>
</dbReference>
<evidence type="ECO:0000256" key="2">
    <source>
        <dbReference type="ARBA" id="ARBA00007145"/>
    </source>
</evidence>
<gene>
    <name evidence="7" type="primary">nadE</name>
    <name evidence="11" type="ORF">AS592_00350</name>
</gene>
<dbReference type="NCBIfam" id="NF002730">
    <property type="entry name" value="PRK02628.1"/>
    <property type="match status" value="1"/>
</dbReference>
<name>A0A151CHS8_9BACT</name>
<evidence type="ECO:0000256" key="8">
    <source>
        <dbReference type="PIRNR" id="PIRNR006630"/>
    </source>
</evidence>
<dbReference type="PANTHER" id="PTHR23090:SF9">
    <property type="entry name" value="GLUTAMINE-DEPENDENT NAD(+) SYNTHETASE"/>
    <property type="match status" value="1"/>
</dbReference>
<comment type="catalytic activity">
    <reaction evidence="7 8">
        <text>deamido-NAD(+) + L-glutamine + ATP + H2O = L-glutamate + AMP + diphosphate + NAD(+) + H(+)</text>
        <dbReference type="Rhea" id="RHEA:24384"/>
        <dbReference type="ChEBI" id="CHEBI:15377"/>
        <dbReference type="ChEBI" id="CHEBI:15378"/>
        <dbReference type="ChEBI" id="CHEBI:29985"/>
        <dbReference type="ChEBI" id="CHEBI:30616"/>
        <dbReference type="ChEBI" id="CHEBI:33019"/>
        <dbReference type="ChEBI" id="CHEBI:57540"/>
        <dbReference type="ChEBI" id="CHEBI:58359"/>
        <dbReference type="ChEBI" id="CHEBI:58437"/>
        <dbReference type="ChEBI" id="CHEBI:456215"/>
        <dbReference type="EC" id="6.3.5.1"/>
    </reaction>
</comment>
<dbReference type="CDD" id="cd07570">
    <property type="entry name" value="GAT_Gln-NAD-synth"/>
    <property type="match status" value="1"/>
</dbReference>
<dbReference type="GO" id="GO:0003952">
    <property type="term" value="F:NAD+ synthase (glutamine-hydrolyzing) activity"/>
    <property type="evidence" value="ECO:0007669"/>
    <property type="project" value="UniProtKB-UniRule"/>
</dbReference>
<dbReference type="SUPFAM" id="SSF56317">
    <property type="entry name" value="Carbon-nitrogen hydrolase"/>
    <property type="match status" value="1"/>
</dbReference>
<dbReference type="UniPathway" id="UPA00253">
    <property type="reaction ID" value="UER00334"/>
</dbReference>
<comment type="caution">
    <text evidence="7">Lacks conserved residue(s) required for the propagation of feature annotation.</text>
</comment>
<dbReference type="RefSeq" id="WP_067329589.1">
    <property type="nucleotide sequence ID" value="NZ_LNKT01000008.1"/>
</dbReference>
<sequence>MYGYYRVAAAVNKTTVANPQKNAEEILSLIQEAQEKEVSVVVFPELTLTGYTASDLFLNQTLLAAQNGSLEYILNNIKSVDTIVILGIALLEADRLYNCAAVIQNGEILGLIPKSYLPNNKEFYEKRQFVSGRDIVRTTTELLGKEVPFGVDLLFTDKKEMTFGVEICEDLWAVTPPSNHMASNGANLLFNLSASNELIGKHEYREELVRTQSARCMAAYVYASAGVGESTTDTVYGGHALIAEYGATIAENERFSLENSLITADVDLERLRWLRINESSYSDGRRKKTRVITLGALPQISELQKEITPAPFVPSAYADKKERCDEIVHIQAHGLIKRMRHARIEKALIGISGGLDSTLALLSTHRAFEMMGWESRNIVAVTMPGFGTTSRTKSNAVKLCEALGVTLKEVDITEISRKEFEAIEHDPEELSVTYENVQARARTSILMNMANKEGGLVVGTGDLSEIALGWSTYNGDHMSMYALNSGIPKTLIKYVIEYYKSNEAIAEIIDDILDTPISPELLPHRDDEIVQETESIVGPYELHDFFLYHFIKYGAKPSKIRFLALKAFDIKYDEETVTKWLKVFLKRFFTQQFKRSCMPDGPKVGTISLSPRADWKMPSDADMQAWIDELE</sequence>
<dbReference type="GO" id="GO:0009435">
    <property type="term" value="P:NAD+ biosynthetic process"/>
    <property type="evidence" value="ECO:0007669"/>
    <property type="project" value="UniProtKB-UniRule"/>
</dbReference>
<keyword evidence="3 7" id="KW-0436">Ligase</keyword>
<evidence type="ECO:0000256" key="5">
    <source>
        <dbReference type="ARBA" id="ARBA00022840"/>
    </source>
</evidence>
<comment type="similarity">
    <text evidence="2 7 8">In the C-terminal section; belongs to the NAD synthetase family.</text>
</comment>
<dbReference type="PIRSF" id="PIRSF006630">
    <property type="entry name" value="NADS_GAT"/>
    <property type="match status" value="1"/>
</dbReference>
<dbReference type="InterPro" id="IPR036526">
    <property type="entry name" value="C-N_Hydrolase_sf"/>
</dbReference>
<organism evidence="11 12">
    <name type="scientific">Sulfurovum riftiae</name>
    <dbReference type="NCBI Taxonomy" id="1630136"/>
    <lineage>
        <taxon>Bacteria</taxon>
        <taxon>Pseudomonadati</taxon>
        <taxon>Campylobacterota</taxon>
        <taxon>Epsilonproteobacteria</taxon>
        <taxon>Campylobacterales</taxon>
        <taxon>Sulfurovaceae</taxon>
        <taxon>Sulfurovum</taxon>
    </lineage>
</organism>
<evidence type="ECO:0000256" key="1">
    <source>
        <dbReference type="ARBA" id="ARBA00005188"/>
    </source>
</evidence>
<evidence type="ECO:0000256" key="6">
    <source>
        <dbReference type="ARBA" id="ARBA00023027"/>
    </source>
</evidence>
<dbReference type="Gene3D" id="1.10.10.1140">
    <property type="entry name" value="Glutamine-dependent NAD+ synthetase, C-terminal domain"/>
    <property type="match status" value="1"/>
</dbReference>
<dbReference type="InterPro" id="IPR003010">
    <property type="entry name" value="C-N_Hydrolase"/>
</dbReference>
<keyword evidence="5 7" id="KW-0067">ATP-binding</keyword>
<accession>A0A151CHS8</accession>
<dbReference type="SUPFAM" id="SSF52402">
    <property type="entry name" value="Adenine nucleotide alpha hydrolases-like"/>
    <property type="match status" value="1"/>
</dbReference>
<dbReference type="InterPro" id="IPR014445">
    <property type="entry name" value="Gln-dep_NAD_synthase"/>
</dbReference>
<evidence type="ECO:0000313" key="12">
    <source>
        <dbReference type="Proteomes" id="UP000075359"/>
    </source>
</evidence>
<protein>
    <recommendedName>
        <fullName evidence="7 8">Glutamine-dependent NAD(+) synthetase</fullName>
        <ecNumber evidence="7 8">6.3.5.1</ecNumber>
    </recommendedName>
    <alternativeName>
        <fullName evidence="7 8">NAD(+) synthase [glutamine-hydrolyzing]</fullName>
    </alternativeName>
</protein>
<evidence type="ECO:0000256" key="3">
    <source>
        <dbReference type="ARBA" id="ARBA00022598"/>
    </source>
</evidence>
<dbReference type="EMBL" id="LNKT01000008">
    <property type="protein sequence ID" value="KYJ86994.1"/>
    <property type="molecule type" value="Genomic_DNA"/>
</dbReference>
<comment type="similarity">
    <text evidence="9">Belongs to the NAD synthetase family.</text>
</comment>
<feature type="active site" description="For glutaminase activity" evidence="7">
    <location>
        <position position="114"/>
    </location>
</feature>
<evidence type="ECO:0000259" key="10">
    <source>
        <dbReference type="PROSITE" id="PS50263"/>
    </source>
</evidence>
<proteinExistence type="inferred from homology"/>
<feature type="active site" description="Proton acceptor; for glutaminase activity" evidence="7">
    <location>
        <position position="45"/>
    </location>
</feature>
<dbReference type="InterPro" id="IPR003694">
    <property type="entry name" value="NAD_synthase"/>
</dbReference>
<dbReference type="Gene3D" id="3.60.110.10">
    <property type="entry name" value="Carbon-nitrogen hydrolase"/>
    <property type="match status" value="1"/>
</dbReference>
<comment type="pathway">
    <text evidence="1 7 8">Cofactor biosynthesis; NAD(+) biosynthesis; NAD(+) from deamido-NAD(+) (L-Gln route): step 1/1.</text>
</comment>
<feature type="binding site" evidence="7">
    <location>
        <begin position="470"/>
        <end position="473"/>
    </location>
    <ligand>
        <name>deamido-NAD(+)</name>
        <dbReference type="ChEBI" id="CHEBI:58437"/>
        <note>ligand shared between two neighboring subunits</note>
    </ligand>
</feature>
<keyword evidence="6 7" id="KW-0520">NAD</keyword>
<dbReference type="Proteomes" id="UP000075359">
    <property type="component" value="Unassembled WGS sequence"/>
</dbReference>
<dbReference type="GO" id="GO:0005524">
    <property type="term" value="F:ATP binding"/>
    <property type="evidence" value="ECO:0007669"/>
    <property type="project" value="UniProtKB-UniRule"/>
</dbReference>
<evidence type="ECO:0000256" key="4">
    <source>
        <dbReference type="ARBA" id="ARBA00022741"/>
    </source>
</evidence>
<dbReference type="GO" id="GO:0005737">
    <property type="term" value="C:cytoplasm"/>
    <property type="evidence" value="ECO:0007669"/>
    <property type="project" value="InterPro"/>
</dbReference>
<feature type="binding site" evidence="7">
    <location>
        <position position="594"/>
    </location>
    <ligand>
        <name>deamido-NAD(+)</name>
        <dbReference type="ChEBI" id="CHEBI:58437"/>
        <note>ligand shared between two neighboring subunits</note>
    </ligand>
</feature>
<feature type="binding site" evidence="7">
    <location>
        <position position="436"/>
    </location>
    <ligand>
        <name>deamido-NAD(+)</name>
        <dbReference type="ChEBI" id="CHEBI:58437"/>
        <note>ligand shared between two neighboring subunits</note>
    </ligand>
</feature>
<dbReference type="InterPro" id="IPR041856">
    <property type="entry name" value="NAD+_synth_C"/>
</dbReference>
<dbReference type="GO" id="GO:0004359">
    <property type="term" value="F:glutaminase activity"/>
    <property type="evidence" value="ECO:0007669"/>
    <property type="project" value="InterPro"/>
</dbReference>
<feature type="binding site" evidence="7">
    <location>
        <begin position="350"/>
        <end position="357"/>
    </location>
    <ligand>
        <name>ATP</name>
        <dbReference type="ChEBI" id="CHEBI:30616"/>
    </ligand>
</feature>
<feature type="domain" description="CN hydrolase" evidence="10">
    <location>
        <begin position="5"/>
        <end position="268"/>
    </location>
</feature>
<dbReference type="PROSITE" id="PS50263">
    <property type="entry name" value="CN_HYDROLASE"/>
    <property type="match status" value="1"/>
</dbReference>
<dbReference type="Pfam" id="PF00795">
    <property type="entry name" value="CN_hydrolase"/>
    <property type="match status" value="1"/>
</dbReference>
<dbReference type="OrthoDB" id="9799210at2"/>
<keyword evidence="12" id="KW-1185">Reference proteome</keyword>
<comment type="caution">
    <text evidence="11">The sequence shown here is derived from an EMBL/GenBank/DDBJ whole genome shotgun (WGS) entry which is preliminary data.</text>
</comment>
<dbReference type="EC" id="6.3.5.1" evidence="7 8"/>
<dbReference type="STRING" id="1630136.AS592_00350"/>